<organism evidence="6 7">
    <name type="scientific">Actinomadura yumaensis</name>
    <dbReference type="NCBI Taxonomy" id="111807"/>
    <lineage>
        <taxon>Bacteria</taxon>
        <taxon>Bacillati</taxon>
        <taxon>Actinomycetota</taxon>
        <taxon>Actinomycetes</taxon>
        <taxon>Streptosporangiales</taxon>
        <taxon>Thermomonosporaceae</taxon>
        <taxon>Actinomadura</taxon>
    </lineage>
</organism>
<feature type="domain" description="Peptidoglycan binding-like" evidence="5">
    <location>
        <begin position="120"/>
        <end position="171"/>
    </location>
</feature>
<dbReference type="InterPro" id="IPR050465">
    <property type="entry name" value="UPF0194_transport"/>
</dbReference>
<protein>
    <submittedName>
        <fullName evidence="6">Efflux RND transporter periplasmic adaptor subunit</fullName>
    </submittedName>
</protein>
<evidence type="ECO:0000259" key="5">
    <source>
        <dbReference type="Pfam" id="PF01471"/>
    </source>
</evidence>
<dbReference type="RefSeq" id="WP_160822684.1">
    <property type="nucleotide sequence ID" value="NZ_JBHSXE010000001.1"/>
</dbReference>
<gene>
    <name evidence="6" type="ORF">ACFQKB_20925</name>
</gene>
<dbReference type="PANTHER" id="PTHR32347">
    <property type="entry name" value="EFFLUX SYSTEM COMPONENT YKNX-RELATED"/>
    <property type="match status" value="1"/>
</dbReference>
<evidence type="ECO:0000313" key="6">
    <source>
        <dbReference type="EMBL" id="MFC6882230.1"/>
    </source>
</evidence>
<dbReference type="Pfam" id="PF01471">
    <property type="entry name" value="PG_binding_1"/>
    <property type="match status" value="1"/>
</dbReference>
<accession>A0ABW2CPD5</accession>
<keyword evidence="2" id="KW-0175">Coiled coil</keyword>
<dbReference type="InterPro" id="IPR036366">
    <property type="entry name" value="PGBDSf"/>
</dbReference>
<evidence type="ECO:0000256" key="1">
    <source>
        <dbReference type="ARBA" id="ARBA00004196"/>
    </source>
</evidence>
<evidence type="ECO:0000256" key="3">
    <source>
        <dbReference type="SAM" id="MobiDB-lite"/>
    </source>
</evidence>
<evidence type="ECO:0000256" key="2">
    <source>
        <dbReference type="ARBA" id="ARBA00023054"/>
    </source>
</evidence>
<comment type="caution">
    <text evidence="6">The sequence shown here is derived from an EMBL/GenBank/DDBJ whole genome shotgun (WGS) entry which is preliminary data.</text>
</comment>
<dbReference type="Gene3D" id="2.40.420.20">
    <property type="match status" value="1"/>
</dbReference>
<dbReference type="InterPro" id="IPR002477">
    <property type="entry name" value="Peptidoglycan-bd-like"/>
</dbReference>
<evidence type="ECO:0000256" key="4">
    <source>
        <dbReference type="SAM" id="SignalP"/>
    </source>
</evidence>
<evidence type="ECO:0000313" key="7">
    <source>
        <dbReference type="Proteomes" id="UP001596380"/>
    </source>
</evidence>
<feature type="signal peptide" evidence="4">
    <location>
        <begin position="1"/>
        <end position="27"/>
    </location>
</feature>
<feature type="region of interest" description="Disordered" evidence="3">
    <location>
        <begin position="230"/>
        <end position="261"/>
    </location>
</feature>
<dbReference type="Proteomes" id="UP001596380">
    <property type="component" value="Unassembled WGS sequence"/>
</dbReference>
<dbReference type="EMBL" id="JBHSXS010000012">
    <property type="protein sequence ID" value="MFC6882230.1"/>
    <property type="molecule type" value="Genomic_DNA"/>
</dbReference>
<dbReference type="InterPro" id="IPR036365">
    <property type="entry name" value="PGBD-like_sf"/>
</dbReference>
<reference evidence="7" key="1">
    <citation type="journal article" date="2019" name="Int. J. Syst. Evol. Microbiol.">
        <title>The Global Catalogue of Microorganisms (GCM) 10K type strain sequencing project: providing services to taxonomists for standard genome sequencing and annotation.</title>
        <authorList>
            <consortium name="The Broad Institute Genomics Platform"/>
            <consortium name="The Broad Institute Genome Sequencing Center for Infectious Disease"/>
            <person name="Wu L."/>
            <person name="Ma J."/>
        </authorList>
    </citation>
    <scope>NUCLEOTIDE SEQUENCE [LARGE SCALE GENOMIC DNA]</scope>
    <source>
        <strain evidence="7">JCM 3369</strain>
    </source>
</reference>
<comment type="subcellular location">
    <subcellularLocation>
        <location evidence="1">Cell envelope</location>
    </subcellularLocation>
</comment>
<name>A0ABW2CPD5_9ACTN</name>
<dbReference type="Gene3D" id="1.10.101.10">
    <property type="entry name" value="PGBD-like superfamily/PGBD"/>
    <property type="match status" value="1"/>
</dbReference>
<keyword evidence="4" id="KW-0732">Signal</keyword>
<dbReference type="SUPFAM" id="SSF47090">
    <property type="entry name" value="PGBD-like"/>
    <property type="match status" value="1"/>
</dbReference>
<keyword evidence="7" id="KW-1185">Reference proteome</keyword>
<proteinExistence type="predicted"/>
<sequence length="357" mass="36038">MRRSRAIGAGAAAVVAVAVGAAVAVNAGDSGETRRDPDASTATAAVRRGDLSDSTSVEGTLGYGGDRGLKAGAAGVVTWIARPGSRAGAGDRLYELDGRPVRLMYGARPMYRNLKAGDEGPDVLQLEKNLGVLGYGQGLTVDRKYTGATAAAVERWQKDHRAKATGTVGPDAIVFAPGPVRVSDRNASVGDRVAPGGPIVTASGTERVVTLKLGVEQAGTLRKGTRVTVELPGGGTAEGAVRSVGTTASKDRGNGSDGDGDGAAKVKVVVGLADPGRVTGLDQAPVTVNITTRTRKDVLSVPVQALLALPGGGYGVRTVNGAGRRTVEVELGVFGEGRVEVAGDGLSEGVKVEVPSA</sequence>
<feature type="region of interest" description="Disordered" evidence="3">
    <location>
        <begin position="28"/>
        <end position="57"/>
    </location>
</feature>
<feature type="chain" id="PRO_5046596685" evidence="4">
    <location>
        <begin position="28"/>
        <end position="357"/>
    </location>
</feature>